<protein>
    <submittedName>
        <fullName evidence="1">Uncharacterized protein</fullName>
    </submittedName>
</protein>
<evidence type="ECO:0000313" key="2">
    <source>
        <dbReference type="Proteomes" id="UP000635565"/>
    </source>
</evidence>
<evidence type="ECO:0000313" key="1">
    <source>
        <dbReference type="EMBL" id="GHO89541.1"/>
    </source>
</evidence>
<comment type="caution">
    <text evidence="1">The sequence shown here is derived from an EMBL/GenBank/DDBJ whole genome shotgun (WGS) entry which is preliminary data.</text>
</comment>
<name>A0ABQ3VUW0_9CHLR</name>
<reference evidence="1 2" key="1">
    <citation type="journal article" date="2021" name="Int. J. Syst. Evol. Microbiol.">
        <title>Reticulibacter mediterranei gen. nov., sp. nov., within the new family Reticulibacteraceae fam. nov., and Ktedonospora formicarum gen. nov., sp. nov., Ktedonobacter robiniae sp. nov., Dictyobacter formicarum sp. nov. and Dictyobacter arantiisoli sp. nov., belonging to the class Ktedonobacteria.</title>
        <authorList>
            <person name="Yabe S."/>
            <person name="Zheng Y."/>
            <person name="Wang C.M."/>
            <person name="Sakai Y."/>
            <person name="Abe K."/>
            <person name="Yokota A."/>
            <person name="Donadio S."/>
            <person name="Cavaletti L."/>
            <person name="Monciardini P."/>
        </authorList>
    </citation>
    <scope>NUCLEOTIDE SEQUENCE [LARGE SCALE GENOMIC DNA]</scope>
    <source>
        <strain evidence="1 2">SOSP1-9</strain>
    </source>
</reference>
<dbReference type="EMBL" id="BNJJ01000039">
    <property type="protein sequence ID" value="GHO89541.1"/>
    <property type="molecule type" value="Genomic_DNA"/>
</dbReference>
<keyword evidence="2" id="KW-1185">Reference proteome</keyword>
<accession>A0ABQ3VUW0</accession>
<sequence length="69" mass="8362">MHNEYIDDTSSNNHEGRHYQHNMHHIQMQLWFRQYLFLHNEYLSWLVASIINSFVCSIKEALTTDLLNL</sequence>
<dbReference type="Proteomes" id="UP000635565">
    <property type="component" value="Unassembled WGS sequence"/>
</dbReference>
<proteinExistence type="predicted"/>
<gene>
    <name evidence="1" type="ORF">KSZ_75470</name>
</gene>
<organism evidence="1 2">
    <name type="scientific">Dictyobacter formicarum</name>
    <dbReference type="NCBI Taxonomy" id="2778368"/>
    <lineage>
        <taxon>Bacteria</taxon>
        <taxon>Bacillati</taxon>
        <taxon>Chloroflexota</taxon>
        <taxon>Ktedonobacteria</taxon>
        <taxon>Ktedonobacterales</taxon>
        <taxon>Dictyobacteraceae</taxon>
        <taxon>Dictyobacter</taxon>
    </lineage>
</organism>